<reference evidence="1 2" key="1">
    <citation type="submission" date="2019-04" db="EMBL/GenBank/DDBJ databases">
        <title>High contiguity whole genome sequence and gene annotation resource for two Venturia nashicola isolates.</title>
        <authorList>
            <person name="Prokchorchik M."/>
            <person name="Won K."/>
            <person name="Lee Y."/>
            <person name="Choi E.D."/>
            <person name="Segonzac C."/>
            <person name="Sohn K.H."/>
        </authorList>
    </citation>
    <scope>NUCLEOTIDE SEQUENCE [LARGE SCALE GENOMIC DNA]</scope>
    <source>
        <strain evidence="1 2">PRI2</strain>
    </source>
</reference>
<proteinExistence type="predicted"/>
<protein>
    <submittedName>
        <fullName evidence="1">Uncharacterized protein</fullName>
    </submittedName>
</protein>
<dbReference type="AlphaFoldDB" id="A0A4Z1PQQ5"/>
<keyword evidence="2" id="KW-1185">Reference proteome</keyword>
<gene>
    <name evidence="1" type="ORF">E6O75_ATG00958</name>
</gene>
<accession>A0A4Z1PQQ5</accession>
<sequence>MIVLASLQCTCLADPIEGSEAIPEDWLLEAIPEDWLLEAIPEDWLLEAIPEDWLLEAIPRRLAVRRVAVCMIPADRALSGHGYRVEMDLAVQWRLLMPSLA</sequence>
<organism evidence="1 2">
    <name type="scientific">Venturia nashicola</name>
    <dbReference type="NCBI Taxonomy" id="86259"/>
    <lineage>
        <taxon>Eukaryota</taxon>
        <taxon>Fungi</taxon>
        <taxon>Dikarya</taxon>
        <taxon>Ascomycota</taxon>
        <taxon>Pezizomycotina</taxon>
        <taxon>Dothideomycetes</taxon>
        <taxon>Pleosporomycetidae</taxon>
        <taxon>Venturiales</taxon>
        <taxon>Venturiaceae</taxon>
        <taxon>Venturia</taxon>
    </lineage>
</organism>
<dbReference type="Proteomes" id="UP000298493">
    <property type="component" value="Unassembled WGS sequence"/>
</dbReference>
<comment type="caution">
    <text evidence="1">The sequence shown here is derived from an EMBL/GenBank/DDBJ whole genome shotgun (WGS) entry which is preliminary data.</text>
</comment>
<evidence type="ECO:0000313" key="2">
    <source>
        <dbReference type="Proteomes" id="UP000298493"/>
    </source>
</evidence>
<dbReference type="EMBL" id="SNSC02000002">
    <property type="protein sequence ID" value="TID26465.1"/>
    <property type="molecule type" value="Genomic_DNA"/>
</dbReference>
<name>A0A4Z1PQQ5_9PEZI</name>
<evidence type="ECO:0000313" key="1">
    <source>
        <dbReference type="EMBL" id="TID26465.1"/>
    </source>
</evidence>